<dbReference type="Proteomes" id="UP001560573">
    <property type="component" value="Unassembled WGS sequence"/>
</dbReference>
<name>A0ABV3ZHS8_9BACT</name>
<proteinExistence type="predicted"/>
<organism evidence="1 2">
    <name type="scientific">Danxiaibacter flavus</name>
    <dbReference type="NCBI Taxonomy" id="3049108"/>
    <lineage>
        <taxon>Bacteria</taxon>
        <taxon>Pseudomonadati</taxon>
        <taxon>Bacteroidota</taxon>
        <taxon>Chitinophagia</taxon>
        <taxon>Chitinophagales</taxon>
        <taxon>Chitinophagaceae</taxon>
        <taxon>Danxiaibacter</taxon>
    </lineage>
</organism>
<dbReference type="CDD" id="cd00385">
    <property type="entry name" value="Isoprenoid_Biosyn_C1"/>
    <property type="match status" value="1"/>
</dbReference>
<protein>
    <submittedName>
        <fullName evidence="1">Class 1 isoprenoid biosynthesis enzyme</fullName>
        <ecNumber evidence="1">4.2.3.-</ecNumber>
    </submittedName>
</protein>
<dbReference type="EC" id="4.2.3.-" evidence="1"/>
<evidence type="ECO:0000313" key="1">
    <source>
        <dbReference type="EMBL" id="MEX6689393.1"/>
    </source>
</evidence>
<dbReference type="RefSeq" id="WP_369330800.1">
    <property type="nucleotide sequence ID" value="NZ_JAULBC010000006.1"/>
</dbReference>
<sequence length="326" mass="38262">MNLFLLFPEILSFKKERQAQHRYLEETIMPGFRELENEYHEQFDTYLCHKIFKYYALYVPVVIGNGFARLHGRALSEKERRLLTLLGIVTPFFDDFFDIERLSEEKIHALFTDPFNTSVDTLMQQAFTHYGREILSSVPDKQFFRNISEEVFRSQIDSALQESSKISVEENKTLTRNKGGYSLLFYYAGMNVERNEAIQDVVYKTGALLQLCNDIFDIYKDIQKGIYTLPRSYTDITQLKLYFLSEYDELILRANALPLPKRNLEAFLRRPQFLFAMTLVSLNNLSKLQANTSGTFTWENCSRSELICDAEKLSIQLKWLRQLMSL</sequence>
<dbReference type="InterPro" id="IPR008949">
    <property type="entry name" value="Isoprenoid_synthase_dom_sf"/>
</dbReference>
<dbReference type="SUPFAM" id="SSF48576">
    <property type="entry name" value="Terpenoid synthases"/>
    <property type="match status" value="1"/>
</dbReference>
<keyword evidence="1" id="KW-0456">Lyase</keyword>
<accession>A0ABV3ZHS8</accession>
<keyword evidence="2" id="KW-1185">Reference proteome</keyword>
<gene>
    <name evidence="1" type="ORF">QTN47_17925</name>
</gene>
<dbReference type="GO" id="GO:0016829">
    <property type="term" value="F:lyase activity"/>
    <property type="evidence" value="ECO:0007669"/>
    <property type="project" value="UniProtKB-KW"/>
</dbReference>
<reference evidence="1 2" key="1">
    <citation type="submission" date="2023-07" db="EMBL/GenBank/DDBJ databases">
        <authorList>
            <person name="Lian W.-H."/>
        </authorList>
    </citation>
    <scope>NUCLEOTIDE SEQUENCE [LARGE SCALE GENOMIC DNA]</scope>
    <source>
        <strain evidence="1 2">SYSU DXS3180</strain>
    </source>
</reference>
<evidence type="ECO:0000313" key="2">
    <source>
        <dbReference type="Proteomes" id="UP001560573"/>
    </source>
</evidence>
<dbReference type="EMBL" id="JAULBC010000006">
    <property type="protein sequence ID" value="MEX6689393.1"/>
    <property type="molecule type" value="Genomic_DNA"/>
</dbReference>
<comment type="caution">
    <text evidence="1">The sequence shown here is derived from an EMBL/GenBank/DDBJ whole genome shotgun (WGS) entry which is preliminary data.</text>
</comment>